<dbReference type="InterPro" id="IPR000276">
    <property type="entry name" value="GPCR_Rhodpsn"/>
</dbReference>
<dbReference type="GO" id="GO:0004930">
    <property type="term" value="F:G protein-coupled receptor activity"/>
    <property type="evidence" value="ECO:0007669"/>
    <property type="project" value="InterPro"/>
</dbReference>
<dbReference type="PROSITE" id="PS50261">
    <property type="entry name" value="G_PROTEIN_RECEP_F2_4"/>
    <property type="match status" value="1"/>
</dbReference>
<protein>
    <recommendedName>
        <fullName evidence="7">G-protein coupled receptors family 2 profile 2 domain-containing protein</fullName>
    </recommendedName>
</protein>
<keyword evidence="9" id="KW-1185">Reference proteome</keyword>
<evidence type="ECO:0000256" key="1">
    <source>
        <dbReference type="ARBA" id="ARBA00004141"/>
    </source>
</evidence>
<keyword evidence="4 6" id="KW-0472">Membrane</keyword>
<sequence length="446" mass="50259">MATTALTQGQLNSFAITERITSIFSLLGIFFILSTFLLARGFNKPINRLVFAASWSNLGMNIASLIAQDGVQAGQDSSLCQFQAFAIQMFLGVDALWALAMALNVYLALFRGWTAQRMQAQEWKYFIGAYGLSFIPALTYLFLKDHSRGRVYGPALLWCWIQSEWDFLRMATLYGIVWVALVSAFAIYCLAFRKVWRNRNTLRPLFNPFNENPFGTITTEITVQSESRQPRSSSPASQYPLNEDEEMRIPGLEGYHNHNNTGFDPYTVNIEVGPQDKSHNNDNQRKPSHTAPELFRVRTLTRDHALAEANADAWLYARVAFLFFCALLISWVPSSINRVYSLAHPTKILYGLNYTETLVLPLQGFFNACVYIITSQTACRNLWRGVLGKGELPIRNASVSMSGGRTSGPPEYGMGKGDMKMERFAARRTSQRLESDVTSISSLRPH</sequence>
<proteinExistence type="predicted"/>
<feature type="compositionally biased region" description="Basic and acidic residues" evidence="5">
    <location>
        <begin position="274"/>
        <end position="285"/>
    </location>
</feature>
<evidence type="ECO:0000313" key="9">
    <source>
        <dbReference type="Proteomes" id="UP001166286"/>
    </source>
</evidence>
<dbReference type="GO" id="GO:0007189">
    <property type="term" value="P:adenylate cyclase-activating G protein-coupled receptor signaling pathway"/>
    <property type="evidence" value="ECO:0007669"/>
    <property type="project" value="TreeGrafter"/>
</dbReference>
<name>A0AA39R098_9LECA</name>
<evidence type="ECO:0000256" key="2">
    <source>
        <dbReference type="ARBA" id="ARBA00022692"/>
    </source>
</evidence>
<feature type="transmembrane region" description="Helical" evidence="6">
    <location>
        <begin position="125"/>
        <end position="143"/>
    </location>
</feature>
<keyword evidence="2 6" id="KW-0812">Transmembrane</keyword>
<evidence type="ECO:0000259" key="7">
    <source>
        <dbReference type="PROSITE" id="PS50261"/>
    </source>
</evidence>
<dbReference type="GO" id="GO:0007166">
    <property type="term" value="P:cell surface receptor signaling pathway"/>
    <property type="evidence" value="ECO:0007669"/>
    <property type="project" value="InterPro"/>
</dbReference>
<feature type="transmembrane region" description="Helical" evidence="6">
    <location>
        <begin position="46"/>
        <end position="67"/>
    </location>
</feature>
<dbReference type="PANTHER" id="PTHR23112:SF0">
    <property type="entry name" value="TRANSMEMBRANE PROTEIN 116"/>
    <property type="match status" value="1"/>
</dbReference>
<evidence type="ECO:0000256" key="3">
    <source>
        <dbReference type="ARBA" id="ARBA00022989"/>
    </source>
</evidence>
<evidence type="ECO:0000256" key="6">
    <source>
        <dbReference type="SAM" id="Phobius"/>
    </source>
</evidence>
<dbReference type="GO" id="GO:0005886">
    <property type="term" value="C:plasma membrane"/>
    <property type="evidence" value="ECO:0007669"/>
    <property type="project" value="TreeGrafter"/>
</dbReference>
<evidence type="ECO:0000256" key="5">
    <source>
        <dbReference type="SAM" id="MobiDB-lite"/>
    </source>
</evidence>
<keyword evidence="3 6" id="KW-1133">Transmembrane helix</keyword>
<dbReference type="AlphaFoldDB" id="A0AA39R098"/>
<feature type="transmembrane region" description="Helical" evidence="6">
    <location>
        <begin position="87"/>
        <end position="113"/>
    </location>
</feature>
<evidence type="ECO:0000313" key="8">
    <source>
        <dbReference type="EMBL" id="KAK0512478.1"/>
    </source>
</evidence>
<accession>A0AA39R098</accession>
<reference evidence="8" key="1">
    <citation type="submission" date="2023-03" db="EMBL/GenBank/DDBJ databases">
        <title>Complete genome of Cladonia borealis.</title>
        <authorList>
            <person name="Park H."/>
        </authorList>
    </citation>
    <scope>NUCLEOTIDE SEQUENCE</scope>
    <source>
        <strain evidence="8">ANT050790</strain>
    </source>
</reference>
<organism evidence="8 9">
    <name type="scientific">Cladonia borealis</name>
    <dbReference type="NCBI Taxonomy" id="184061"/>
    <lineage>
        <taxon>Eukaryota</taxon>
        <taxon>Fungi</taxon>
        <taxon>Dikarya</taxon>
        <taxon>Ascomycota</taxon>
        <taxon>Pezizomycotina</taxon>
        <taxon>Lecanoromycetes</taxon>
        <taxon>OSLEUM clade</taxon>
        <taxon>Lecanoromycetidae</taxon>
        <taxon>Lecanorales</taxon>
        <taxon>Lecanorineae</taxon>
        <taxon>Cladoniaceae</taxon>
        <taxon>Cladonia</taxon>
    </lineage>
</organism>
<dbReference type="InterPro" id="IPR017981">
    <property type="entry name" value="GPCR_2-like_7TM"/>
</dbReference>
<feature type="transmembrane region" description="Helical" evidence="6">
    <location>
        <begin position="352"/>
        <end position="374"/>
    </location>
</feature>
<dbReference type="PANTHER" id="PTHR23112">
    <property type="entry name" value="G PROTEIN-COUPLED RECEPTOR 157-RELATED"/>
    <property type="match status" value="1"/>
</dbReference>
<feature type="domain" description="G-protein coupled receptors family 2 profile 2" evidence="7">
    <location>
        <begin position="14"/>
        <end position="203"/>
    </location>
</feature>
<dbReference type="Pfam" id="PF00001">
    <property type="entry name" value="7tm_1"/>
    <property type="match status" value="1"/>
</dbReference>
<feature type="region of interest" description="Disordered" evidence="5">
    <location>
        <begin position="269"/>
        <end position="293"/>
    </location>
</feature>
<dbReference type="EMBL" id="JAFEKC020000011">
    <property type="protein sequence ID" value="KAK0512478.1"/>
    <property type="molecule type" value="Genomic_DNA"/>
</dbReference>
<dbReference type="Gene3D" id="1.20.1070.10">
    <property type="entry name" value="Rhodopsin 7-helix transmembrane proteins"/>
    <property type="match status" value="1"/>
</dbReference>
<dbReference type="Proteomes" id="UP001166286">
    <property type="component" value="Unassembled WGS sequence"/>
</dbReference>
<comment type="subcellular location">
    <subcellularLocation>
        <location evidence="1">Membrane</location>
        <topology evidence="1">Multi-pass membrane protein</topology>
    </subcellularLocation>
</comment>
<feature type="transmembrane region" description="Helical" evidence="6">
    <location>
        <begin position="313"/>
        <end position="332"/>
    </location>
</feature>
<gene>
    <name evidence="8" type="ORF">JMJ35_005606</name>
</gene>
<dbReference type="SUPFAM" id="SSF81321">
    <property type="entry name" value="Family A G protein-coupled receptor-like"/>
    <property type="match status" value="1"/>
</dbReference>
<feature type="transmembrane region" description="Helical" evidence="6">
    <location>
        <begin position="20"/>
        <end position="39"/>
    </location>
</feature>
<evidence type="ECO:0000256" key="4">
    <source>
        <dbReference type="ARBA" id="ARBA00023136"/>
    </source>
</evidence>
<comment type="caution">
    <text evidence="8">The sequence shown here is derived from an EMBL/GenBank/DDBJ whole genome shotgun (WGS) entry which is preliminary data.</text>
</comment>
<feature type="transmembrane region" description="Helical" evidence="6">
    <location>
        <begin position="173"/>
        <end position="192"/>
    </location>
</feature>